<dbReference type="SMART" id="SM00382">
    <property type="entry name" value="AAA"/>
    <property type="match status" value="1"/>
</dbReference>
<organism evidence="7 8">
    <name type="scientific">Phenylobacterium montanum</name>
    <dbReference type="NCBI Taxonomy" id="2823693"/>
    <lineage>
        <taxon>Bacteria</taxon>
        <taxon>Pseudomonadati</taxon>
        <taxon>Pseudomonadota</taxon>
        <taxon>Alphaproteobacteria</taxon>
        <taxon>Caulobacterales</taxon>
        <taxon>Caulobacteraceae</taxon>
        <taxon>Phenylobacterium</taxon>
    </lineage>
</organism>
<dbReference type="SUPFAM" id="SSF52540">
    <property type="entry name" value="P-loop containing nucleoside triphosphate hydrolases"/>
    <property type="match status" value="1"/>
</dbReference>
<dbReference type="FunFam" id="3.40.50.300:FF:000032">
    <property type="entry name" value="Export ABC transporter ATP-binding protein"/>
    <property type="match status" value="1"/>
</dbReference>
<reference evidence="7" key="1">
    <citation type="submission" date="2021-04" db="EMBL/GenBank/DDBJ databases">
        <title>The complete genome sequence of Caulobacter sp. S6.</title>
        <authorList>
            <person name="Tang Y."/>
            <person name="Ouyang W."/>
            <person name="Liu Q."/>
            <person name="Huang B."/>
            <person name="Guo Z."/>
            <person name="Lei P."/>
        </authorList>
    </citation>
    <scope>NUCLEOTIDE SEQUENCE</scope>
    <source>
        <strain evidence="7">S6</strain>
    </source>
</reference>
<keyword evidence="2" id="KW-0997">Cell inner membrane</keyword>
<keyword evidence="8" id="KW-1185">Reference proteome</keyword>
<evidence type="ECO:0000259" key="6">
    <source>
        <dbReference type="PROSITE" id="PS50893"/>
    </source>
</evidence>
<dbReference type="PROSITE" id="PS50893">
    <property type="entry name" value="ABC_TRANSPORTER_2"/>
    <property type="match status" value="1"/>
</dbReference>
<dbReference type="KEGG" id="caul:KCG34_07890"/>
<dbReference type="GO" id="GO:0005524">
    <property type="term" value="F:ATP binding"/>
    <property type="evidence" value="ECO:0007669"/>
    <property type="project" value="UniProtKB-KW"/>
</dbReference>
<protein>
    <submittedName>
        <fullName evidence="7">ABC transporter ATP-binding protein</fullName>
    </submittedName>
</protein>
<dbReference type="PROSITE" id="PS00211">
    <property type="entry name" value="ABC_TRANSPORTER_1"/>
    <property type="match status" value="1"/>
</dbReference>
<dbReference type="Proteomes" id="UP000676409">
    <property type="component" value="Chromosome"/>
</dbReference>
<dbReference type="InterPro" id="IPR027417">
    <property type="entry name" value="P-loop_NTPase"/>
</dbReference>
<evidence type="ECO:0000313" key="8">
    <source>
        <dbReference type="Proteomes" id="UP000676409"/>
    </source>
</evidence>
<comment type="similarity">
    <text evidence="5">Belongs to the ABC transporter superfamily. Macrolide exporter (TC 3.A.1.122) family.</text>
</comment>
<dbReference type="GO" id="GO:0005886">
    <property type="term" value="C:plasma membrane"/>
    <property type="evidence" value="ECO:0007669"/>
    <property type="project" value="TreeGrafter"/>
</dbReference>
<dbReference type="PANTHER" id="PTHR24220:SF86">
    <property type="entry name" value="ABC TRANSPORTER ABCH.1"/>
    <property type="match status" value="1"/>
</dbReference>
<gene>
    <name evidence="7" type="ORF">KCG34_07890</name>
</gene>
<sequence length="225" mass="24116">MLQLQDVTKSYGAERPTPVLRGVSFTLQAGGFCALLGPSGSGKSTLLQIAGLLDRPSAGHVRLDGEPVEAVSPEAAARLRNRALGFVFQAFHLLPRLRAWENVALPLLYAGTPRAERRPMALAMLAQVGLAARAEHRPAELSGGERQRVAIARALVRRPKLILADEPTGSLDSANAAEVMALLRRLNQQIGVTVLMVTHDRDLAGQCDRRIELLDGRIAADSAPA</sequence>
<dbReference type="Pfam" id="PF00005">
    <property type="entry name" value="ABC_tran"/>
    <property type="match status" value="1"/>
</dbReference>
<dbReference type="GO" id="GO:0016887">
    <property type="term" value="F:ATP hydrolysis activity"/>
    <property type="evidence" value="ECO:0007669"/>
    <property type="project" value="InterPro"/>
</dbReference>
<keyword evidence="3" id="KW-0547">Nucleotide-binding</keyword>
<keyword evidence="2" id="KW-1003">Cell membrane</keyword>
<keyword evidence="2" id="KW-0472">Membrane</keyword>
<evidence type="ECO:0000256" key="4">
    <source>
        <dbReference type="ARBA" id="ARBA00022840"/>
    </source>
</evidence>
<feature type="domain" description="ABC transporter" evidence="6">
    <location>
        <begin position="2"/>
        <end position="225"/>
    </location>
</feature>
<dbReference type="InterPro" id="IPR017911">
    <property type="entry name" value="MacB-like_ATP-bd"/>
</dbReference>
<dbReference type="PANTHER" id="PTHR24220">
    <property type="entry name" value="IMPORT ATP-BINDING PROTEIN"/>
    <property type="match status" value="1"/>
</dbReference>
<dbReference type="InterPro" id="IPR003439">
    <property type="entry name" value="ABC_transporter-like_ATP-bd"/>
</dbReference>
<keyword evidence="4 7" id="KW-0067">ATP-binding</keyword>
<evidence type="ECO:0000256" key="3">
    <source>
        <dbReference type="ARBA" id="ARBA00022741"/>
    </source>
</evidence>
<evidence type="ECO:0000256" key="2">
    <source>
        <dbReference type="ARBA" id="ARBA00022519"/>
    </source>
</evidence>
<dbReference type="InterPro" id="IPR003593">
    <property type="entry name" value="AAA+_ATPase"/>
</dbReference>
<name>A0A975G282_9CAUL</name>
<dbReference type="InterPro" id="IPR017871">
    <property type="entry name" value="ABC_transporter-like_CS"/>
</dbReference>
<proteinExistence type="inferred from homology"/>
<dbReference type="CDD" id="cd03255">
    <property type="entry name" value="ABC_MJ0796_LolCDE_FtsE"/>
    <property type="match status" value="1"/>
</dbReference>
<keyword evidence="1" id="KW-0813">Transport</keyword>
<dbReference type="AlphaFoldDB" id="A0A975G282"/>
<dbReference type="InterPro" id="IPR015854">
    <property type="entry name" value="ABC_transpr_LolD-like"/>
</dbReference>
<dbReference type="GO" id="GO:0098796">
    <property type="term" value="C:membrane protein complex"/>
    <property type="evidence" value="ECO:0007669"/>
    <property type="project" value="UniProtKB-ARBA"/>
</dbReference>
<evidence type="ECO:0000256" key="1">
    <source>
        <dbReference type="ARBA" id="ARBA00022448"/>
    </source>
</evidence>
<dbReference type="RefSeq" id="WP_211939832.1">
    <property type="nucleotide sequence ID" value="NZ_CP073078.1"/>
</dbReference>
<evidence type="ECO:0000256" key="5">
    <source>
        <dbReference type="ARBA" id="ARBA00038388"/>
    </source>
</evidence>
<dbReference type="EMBL" id="CP073078">
    <property type="protein sequence ID" value="QUD89780.1"/>
    <property type="molecule type" value="Genomic_DNA"/>
</dbReference>
<dbReference type="Gene3D" id="3.40.50.300">
    <property type="entry name" value="P-loop containing nucleotide triphosphate hydrolases"/>
    <property type="match status" value="1"/>
</dbReference>
<dbReference type="GO" id="GO:0022857">
    <property type="term" value="F:transmembrane transporter activity"/>
    <property type="evidence" value="ECO:0007669"/>
    <property type="project" value="TreeGrafter"/>
</dbReference>
<accession>A0A975G282</accession>
<evidence type="ECO:0000313" key="7">
    <source>
        <dbReference type="EMBL" id="QUD89780.1"/>
    </source>
</evidence>